<dbReference type="AlphaFoldDB" id="A0A8H6F852"/>
<comment type="caution">
    <text evidence="2">The sequence shown here is derived from an EMBL/GenBank/DDBJ whole genome shotgun (WGS) entry which is preliminary data.</text>
</comment>
<feature type="region of interest" description="Disordered" evidence="1">
    <location>
        <begin position="56"/>
        <end position="82"/>
    </location>
</feature>
<organism evidence="2 3">
    <name type="scientific">Letharia lupina</name>
    <dbReference type="NCBI Taxonomy" id="560253"/>
    <lineage>
        <taxon>Eukaryota</taxon>
        <taxon>Fungi</taxon>
        <taxon>Dikarya</taxon>
        <taxon>Ascomycota</taxon>
        <taxon>Pezizomycotina</taxon>
        <taxon>Lecanoromycetes</taxon>
        <taxon>OSLEUM clade</taxon>
        <taxon>Lecanoromycetidae</taxon>
        <taxon>Lecanorales</taxon>
        <taxon>Lecanorineae</taxon>
        <taxon>Parmeliaceae</taxon>
        <taxon>Letharia</taxon>
    </lineage>
</organism>
<feature type="compositionally biased region" description="Basic and acidic residues" evidence="1">
    <location>
        <begin position="71"/>
        <end position="82"/>
    </location>
</feature>
<evidence type="ECO:0000256" key="1">
    <source>
        <dbReference type="SAM" id="MobiDB-lite"/>
    </source>
</evidence>
<sequence length="101" mass="10718">MTGPSRQPAQNQCLKSTLESVSAAKSAGSKSKAARQYLVRSTGRYPLTLPIGAAADRKRKTRKAAAGTATKKVEAKSGGAKEEKTAQKLEQVINWPDSFAV</sequence>
<evidence type="ECO:0000313" key="2">
    <source>
        <dbReference type="EMBL" id="KAF6218812.1"/>
    </source>
</evidence>
<name>A0A8H6F852_9LECA</name>
<dbReference type="GeneID" id="59333761"/>
<accession>A0A8H6F852</accession>
<gene>
    <name evidence="2" type="ORF">HO133_005355</name>
</gene>
<protein>
    <submittedName>
        <fullName evidence="2">Uncharacterized protein</fullName>
    </submittedName>
</protein>
<dbReference type="Proteomes" id="UP000593566">
    <property type="component" value="Unassembled WGS sequence"/>
</dbReference>
<keyword evidence="3" id="KW-1185">Reference proteome</keyword>
<evidence type="ECO:0000313" key="3">
    <source>
        <dbReference type="Proteomes" id="UP000593566"/>
    </source>
</evidence>
<reference evidence="2 3" key="1">
    <citation type="journal article" date="2020" name="Genomics">
        <title>Complete, high-quality genomes from long-read metagenomic sequencing of two wolf lichen thalli reveals enigmatic genome architecture.</title>
        <authorList>
            <person name="McKenzie S.K."/>
            <person name="Walston R.F."/>
            <person name="Allen J.L."/>
        </authorList>
    </citation>
    <scope>NUCLEOTIDE SEQUENCE [LARGE SCALE GENOMIC DNA]</scope>
    <source>
        <strain evidence="2">WasteWater1</strain>
    </source>
</reference>
<proteinExistence type="predicted"/>
<dbReference type="RefSeq" id="XP_037148247.1">
    <property type="nucleotide sequence ID" value="XM_037296265.1"/>
</dbReference>
<dbReference type="EMBL" id="JACCJB010000021">
    <property type="protein sequence ID" value="KAF6218812.1"/>
    <property type="molecule type" value="Genomic_DNA"/>
</dbReference>